<dbReference type="PROSITE" id="PS50011">
    <property type="entry name" value="PROTEIN_KINASE_DOM"/>
    <property type="match status" value="1"/>
</dbReference>
<feature type="region of interest" description="Disordered" evidence="10">
    <location>
        <begin position="364"/>
        <end position="432"/>
    </location>
</feature>
<evidence type="ECO:0000313" key="12">
    <source>
        <dbReference type="EMBL" id="TVY87897.1"/>
    </source>
</evidence>
<feature type="compositionally biased region" description="Basic and acidic residues" evidence="10">
    <location>
        <begin position="422"/>
        <end position="432"/>
    </location>
</feature>
<dbReference type="InterPro" id="IPR011009">
    <property type="entry name" value="Kinase-like_dom_sf"/>
</dbReference>
<evidence type="ECO:0000256" key="7">
    <source>
        <dbReference type="ARBA" id="ARBA00033194"/>
    </source>
</evidence>
<dbReference type="Pfam" id="PF00069">
    <property type="entry name" value="Pkinase"/>
    <property type="match status" value="1"/>
</dbReference>
<protein>
    <recommendedName>
        <fullName evidence="5">EKC/KEOPS complex subunit BUD32</fullName>
        <ecNumber evidence="3">2.7.11.1</ecNumber>
    </recommendedName>
    <alternativeName>
        <fullName evidence="6 7">Atypical Serine/threonine protein kinase BUD32</fullName>
    </alternativeName>
    <alternativeName>
        <fullName evidence="4">EKC/KEOPS complex subunit bud32</fullName>
    </alternativeName>
</protein>
<dbReference type="AlphaFoldDB" id="A0A559M4K4"/>
<comment type="caution">
    <text evidence="12">The sequence shown here is derived from an EMBL/GenBank/DDBJ whole genome shotgun (WGS) entry which is preliminary data.</text>
</comment>
<sequence>MIPSDWRFWSPSGALFPGGPYTWHIIDWDQRRWISVTGSEEALPDDEDAINILSKHIDHLDLDVFEIKVSDDGELLSTSSNLKDDATWAIHYPRYNVSSTPSMEKDTLTRSLLEEVDRLGPEVDLVRYADESGISKLVVFKYAMIEQHLRRMWKELHIIKSLPQHPFIVPLDRIVLDDTEPRILGFTTPYVPGGTFADNQTRPFRFKWLQQLTSVVDDLNLKFNITHQDISPRNLLVDPVTENIQLFDFDRAAKIGSQGEDRRRNDVDGVIFTIYEILTLDDHFRTIPFDQQDVKNVEEIETWDVKAPVEAGTGGVEAFRKFLQEWAQGRRAKPLELFSEASSPLDWPEYPPDTPIPYVSYPDSDNEDGAEPITFPGGARTRTDARRNGQHVVCWERPPSISKFEIETARKGKRASNDGDISNDREKRSKAS</sequence>
<dbReference type="SMART" id="SM00220">
    <property type="entry name" value="S_TKc"/>
    <property type="match status" value="1"/>
</dbReference>
<dbReference type="EC" id="2.7.11.1" evidence="3"/>
<evidence type="ECO:0000256" key="9">
    <source>
        <dbReference type="ARBA" id="ARBA00048679"/>
    </source>
</evidence>
<keyword evidence="13" id="KW-1185">Reference proteome</keyword>
<evidence type="ECO:0000256" key="1">
    <source>
        <dbReference type="ARBA" id="ARBA00003747"/>
    </source>
</evidence>
<organism evidence="12 13">
    <name type="scientific">Lachnellula willkommii</name>
    <dbReference type="NCBI Taxonomy" id="215461"/>
    <lineage>
        <taxon>Eukaryota</taxon>
        <taxon>Fungi</taxon>
        <taxon>Dikarya</taxon>
        <taxon>Ascomycota</taxon>
        <taxon>Pezizomycotina</taxon>
        <taxon>Leotiomycetes</taxon>
        <taxon>Helotiales</taxon>
        <taxon>Lachnaceae</taxon>
        <taxon>Lachnellula</taxon>
    </lineage>
</organism>
<dbReference type="GO" id="GO:0005524">
    <property type="term" value="F:ATP binding"/>
    <property type="evidence" value="ECO:0007669"/>
    <property type="project" value="InterPro"/>
</dbReference>
<name>A0A559M4K4_9HELO</name>
<comment type="subunit">
    <text evidence="2">Component of the EKC/KEOPS complex composed of at least BUD32, CGI121, GON7, KAE1 and PCC1; the whole complex dimerizes.</text>
</comment>
<evidence type="ECO:0000256" key="8">
    <source>
        <dbReference type="ARBA" id="ARBA00047899"/>
    </source>
</evidence>
<dbReference type="PROSITE" id="PS00109">
    <property type="entry name" value="PROTEIN_KINASE_TYR"/>
    <property type="match status" value="1"/>
</dbReference>
<dbReference type="SUPFAM" id="SSF56112">
    <property type="entry name" value="Protein kinase-like (PK-like)"/>
    <property type="match status" value="1"/>
</dbReference>
<proteinExistence type="predicted"/>
<evidence type="ECO:0000256" key="10">
    <source>
        <dbReference type="SAM" id="MobiDB-lite"/>
    </source>
</evidence>
<evidence type="ECO:0000313" key="13">
    <source>
        <dbReference type="Proteomes" id="UP000315522"/>
    </source>
</evidence>
<accession>A0A559M4K4</accession>
<dbReference type="Gene3D" id="1.10.510.10">
    <property type="entry name" value="Transferase(Phosphotransferase) domain 1"/>
    <property type="match status" value="1"/>
</dbReference>
<reference evidence="12 13" key="1">
    <citation type="submission" date="2018-05" db="EMBL/GenBank/DDBJ databases">
        <title>Genome sequencing and assembly of the regulated plant pathogen Lachnellula willkommii and related sister species for the development of diagnostic species identification markers.</title>
        <authorList>
            <person name="Giroux E."/>
            <person name="Bilodeau G."/>
        </authorList>
    </citation>
    <scope>NUCLEOTIDE SEQUENCE [LARGE SCALE GENOMIC DNA]</scope>
    <source>
        <strain evidence="12 13">CBS 172.35</strain>
    </source>
</reference>
<evidence type="ECO:0000256" key="4">
    <source>
        <dbReference type="ARBA" id="ARBA00013948"/>
    </source>
</evidence>
<gene>
    <name evidence="12" type="ORF">LAWI1_G005695</name>
</gene>
<comment type="function">
    <text evidence="1">Component of the EKC/KEOPS complex that is required for the formation of a threonylcarbamoyl group on adenosine at position 37 (t(6)A37) in tRNAs that read codons beginning with adenine. The complex is probably involved in the transfer of the threonylcarbamoyl moiety of threonylcarbamoyl-AMP (TC-AMP) to the N6 group of A37. BUD32 has ATPase activity in the context of the EKC/KEOPS complex and likely plays a supporting role to the catalytic subunit KAE1. The EKC/KEOPS complex also promotes both telomere uncapping and telomere elongation. The complex is required for efficient recruitment of transcriptional coactivators.</text>
</comment>
<comment type="catalytic activity">
    <reaction evidence="9">
        <text>L-seryl-[protein] + ATP = O-phospho-L-seryl-[protein] + ADP + H(+)</text>
        <dbReference type="Rhea" id="RHEA:17989"/>
        <dbReference type="Rhea" id="RHEA-COMP:9863"/>
        <dbReference type="Rhea" id="RHEA-COMP:11604"/>
        <dbReference type="ChEBI" id="CHEBI:15378"/>
        <dbReference type="ChEBI" id="CHEBI:29999"/>
        <dbReference type="ChEBI" id="CHEBI:30616"/>
        <dbReference type="ChEBI" id="CHEBI:83421"/>
        <dbReference type="ChEBI" id="CHEBI:456216"/>
        <dbReference type="EC" id="2.7.11.1"/>
    </reaction>
</comment>
<dbReference type="EMBL" id="QGML01002082">
    <property type="protein sequence ID" value="TVY87897.1"/>
    <property type="molecule type" value="Genomic_DNA"/>
</dbReference>
<evidence type="ECO:0000256" key="5">
    <source>
        <dbReference type="ARBA" id="ARBA00019973"/>
    </source>
</evidence>
<evidence type="ECO:0000256" key="6">
    <source>
        <dbReference type="ARBA" id="ARBA00030980"/>
    </source>
</evidence>
<comment type="catalytic activity">
    <reaction evidence="8">
        <text>L-threonyl-[protein] + ATP = O-phospho-L-threonyl-[protein] + ADP + H(+)</text>
        <dbReference type="Rhea" id="RHEA:46608"/>
        <dbReference type="Rhea" id="RHEA-COMP:11060"/>
        <dbReference type="Rhea" id="RHEA-COMP:11605"/>
        <dbReference type="ChEBI" id="CHEBI:15378"/>
        <dbReference type="ChEBI" id="CHEBI:30013"/>
        <dbReference type="ChEBI" id="CHEBI:30616"/>
        <dbReference type="ChEBI" id="CHEBI:61977"/>
        <dbReference type="ChEBI" id="CHEBI:456216"/>
        <dbReference type="EC" id="2.7.11.1"/>
    </reaction>
</comment>
<evidence type="ECO:0000256" key="3">
    <source>
        <dbReference type="ARBA" id="ARBA00012513"/>
    </source>
</evidence>
<dbReference type="Proteomes" id="UP000315522">
    <property type="component" value="Unassembled WGS sequence"/>
</dbReference>
<dbReference type="GO" id="GO:0004674">
    <property type="term" value="F:protein serine/threonine kinase activity"/>
    <property type="evidence" value="ECO:0007669"/>
    <property type="project" value="UniProtKB-EC"/>
</dbReference>
<dbReference type="InterPro" id="IPR000719">
    <property type="entry name" value="Prot_kinase_dom"/>
</dbReference>
<dbReference type="InterPro" id="IPR008266">
    <property type="entry name" value="Tyr_kinase_AS"/>
</dbReference>
<evidence type="ECO:0000256" key="2">
    <source>
        <dbReference type="ARBA" id="ARBA00011534"/>
    </source>
</evidence>
<feature type="domain" description="Protein kinase" evidence="11">
    <location>
        <begin position="113"/>
        <end position="432"/>
    </location>
</feature>
<evidence type="ECO:0000259" key="11">
    <source>
        <dbReference type="PROSITE" id="PS50011"/>
    </source>
</evidence>